<organism evidence="4 5">
    <name type="scientific">Pan troglodytes</name>
    <name type="common">Chimpanzee</name>
    <dbReference type="NCBI Taxonomy" id="9598"/>
    <lineage>
        <taxon>Eukaryota</taxon>
        <taxon>Metazoa</taxon>
        <taxon>Chordata</taxon>
        <taxon>Craniata</taxon>
        <taxon>Vertebrata</taxon>
        <taxon>Euteleostomi</taxon>
        <taxon>Mammalia</taxon>
        <taxon>Eutheria</taxon>
        <taxon>Euarchontoglires</taxon>
        <taxon>Primates</taxon>
        <taxon>Haplorrhini</taxon>
        <taxon>Catarrhini</taxon>
        <taxon>Hominidae</taxon>
        <taxon>Pan</taxon>
    </lineage>
</organism>
<evidence type="ECO:0000256" key="3">
    <source>
        <dbReference type="SAM" id="MobiDB-lite"/>
    </source>
</evidence>
<sequence length="113" mass="12547">MEDLLDLDEELRYSLATSRAKMGRRAQQESAQAENHLNGKNSSLTLTGETSSPKLPRCRQGGWAGDSVKASKFRRKASEEIEEYVSSILILMVSYVDLGQQCSLGGHDLFHLC</sequence>
<evidence type="ECO:0000313" key="4">
    <source>
        <dbReference type="EMBL" id="PNI84380.1"/>
    </source>
</evidence>
<dbReference type="PANTHER" id="PTHR33724">
    <property type="entry name" value="INTRAFLAGELLAR TRANSPORT PROTEIN 43 HOMOLOG"/>
    <property type="match status" value="1"/>
</dbReference>
<dbReference type="InterPro" id="IPR029302">
    <property type="entry name" value="IFT43"/>
</dbReference>
<dbReference type="EMBL" id="NBAG03000214">
    <property type="protein sequence ID" value="PNI84380.1"/>
    <property type="molecule type" value="Genomic_DNA"/>
</dbReference>
<name>A0A2J8PK34_PANTR</name>
<evidence type="ECO:0000256" key="2">
    <source>
        <dbReference type="ARBA" id="ARBA00022794"/>
    </source>
</evidence>
<evidence type="ECO:0000256" key="1">
    <source>
        <dbReference type="ARBA" id="ARBA00007563"/>
    </source>
</evidence>
<accession>A0A2J8PK34</accession>
<keyword evidence="2" id="KW-0970">Cilium biogenesis/degradation</keyword>
<protein>
    <submittedName>
        <fullName evidence="4">IFT43 isoform 8</fullName>
    </submittedName>
</protein>
<dbReference type="GO" id="GO:0030030">
    <property type="term" value="P:cell projection organization"/>
    <property type="evidence" value="ECO:0007669"/>
    <property type="project" value="UniProtKB-KW"/>
</dbReference>
<reference evidence="4 5" key="1">
    <citation type="submission" date="2017-12" db="EMBL/GenBank/DDBJ databases">
        <title>High-resolution comparative analysis of great ape genomes.</title>
        <authorList>
            <person name="Pollen A."/>
            <person name="Hastie A."/>
            <person name="Hormozdiari F."/>
            <person name="Dougherty M."/>
            <person name="Liu R."/>
            <person name="Chaisson M."/>
            <person name="Hoppe E."/>
            <person name="Hill C."/>
            <person name="Pang A."/>
            <person name="Hillier L."/>
            <person name="Baker C."/>
            <person name="Armstrong J."/>
            <person name="Shendure J."/>
            <person name="Paten B."/>
            <person name="Wilson R."/>
            <person name="Chao H."/>
            <person name="Schneider V."/>
            <person name="Ventura M."/>
            <person name="Kronenberg Z."/>
            <person name="Murali S."/>
            <person name="Gordon D."/>
            <person name="Cantsilieris S."/>
            <person name="Munson K."/>
            <person name="Nelson B."/>
            <person name="Raja A."/>
            <person name="Underwood J."/>
            <person name="Diekhans M."/>
            <person name="Fiddes I."/>
            <person name="Haussler D."/>
            <person name="Eichler E."/>
        </authorList>
    </citation>
    <scope>NUCLEOTIDE SEQUENCE [LARGE SCALE GENOMIC DNA]</scope>
    <source>
        <strain evidence="4">Yerkes chimp pedigree #C0471</strain>
    </source>
</reference>
<proteinExistence type="inferred from homology"/>
<comment type="caution">
    <text evidence="4">The sequence shown here is derived from an EMBL/GenBank/DDBJ whole genome shotgun (WGS) entry which is preliminary data.</text>
</comment>
<comment type="similarity">
    <text evidence="1">Belongs to the IFT43 family.</text>
</comment>
<feature type="region of interest" description="Disordered" evidence="3">
    <location>
        <begin position="18"/>
        <end position="68"/>
    </location>
</feature>
<dbReference type="PANTHER" id="PTHR33724:SF1">
    <property type="entry name" value="INTRAFLAGELLAR TRANSPORT PROTEIN 43 HOMOLOG"/>
    <property type="match status" value="1"/>
</dbReference>
<gene>
    <name evidence="4" type="ORF">CK820_G0002937</name>
</gene>
<feature type="compositionally biased region" description="Polar residues" evidence="3">
    <location>
        <begin position="28"/>
        <end position="53"/>
    </location>
</feature>
<dbReference type="AlphaFoldDB" id="A0A2J8PK34"/>
<evidence type="ECO:0000313" key="5">
    <source>
        <dbReference type="Proteomes" id="UP000236370"/>
    </source>
</evidence>
<dbReference type="Proteomes" id="UP000236370">
    <property type="component" value="Unassembled WGS sequence"/>
</dbReference>
<dbReference type="GO" id="GO:0030991">
    <property type="term" value="C:intraciliary transport particle A"/>
    <property type="evidence" value="ECO:0007669"/>
    <property type="project" value="InterPro"/>
</dbReference>